<evidence type="ECO:0000313" key="7">
    <source>
        <dbReference type="Proteomes" id="UP000001055"/>
    </source>
</evidence>
<dbReference type="SUPFAM" id="SSF52540">
    <property type="entry name" value="P-loop containing nucleoside triphosphate hydrolases"/>
    <property type="match status" value="1"/>
</dbReference>
<dbReference type="HOGENOM" id="CLU_357915_0_0_1"/>
<feature type="domain" description="G" evidence="5">
    <location>
        <begin position="586"/>
        <end position="656"/>
    </location>
</feature>
<dbReference type="CDD" id="cd01856">
    <property type="entry name" value="YlqF"/>
    <property type="match status" value="1"/>
</dbReference>
<name>Q0TVP5_PHANO</name>
<dbReference type="eggNOG" id="KOG2485">
    <property type="taxonomic scope" value="Eukaryota"/>
</dbReference>
<feature type="region of interest" description="Disordered" evidence="3">
    <location>
        <begin position="185"/>
        <end position="214"/>
    </location>
</feature>
<dbReference type="Pfam" id="PF01926">
    <property type="entry name" value="MMR_HSR1"/>
    <property type="match status" value="1"/>
</dbReference>
<keyword evidence="1" id="KW-0547">Nucleotide-binding</keyword>
<dbReference type="GO" id="GO:0005739">
    <property type="term" value="C:mitochondrion"/>
    <property type="evidence" value="ECO:0000318"/>
    <property type="project" value="GO_Central"/>
</dbReference>
<dbReference type="VEuPathDB" id="FungiDB:JI435_309780"/>
<dbReference type="Gene3D" id="1.10.1580.10">
    <property type="match status" value="1"/>
</dbReference>
<keyword evidence="4" id="KW-0732">Signal</keyword>
<gene>
    <name evidence="6" type="ORF">SNOG_16374</name>
</gene>
<evidence type="ECO:0000256" key="3">
    <source>
        <dbReference type="SAM" id="MobiDB-lite"/>
    </source>
</evidence>
<dbReference type="PANTHER" id="PTHR45782:SF4">
    <property type="entry name" value="MITOCHONDRIAL RIBOSOME-ASSOCIATED GTPASE 1"/>
    <property type="match status" value="1"/>
</dbReference>
<evidence type="ECO:0000256" key="4">
    <source>
        <dbReference type="SAM" id="SignalP"/>
    </source>
</evidence>
<organism evidence="6 7">
    <name type="scientific">Phaeosphaeria nodorum (strain SN15 / ATCC MYA-4574 / FGSC 10173)</name>
    <name type="common">Glume blotch fungus</name>
    <name type="synonym">Parastagonospora nodorum</name>
    <dbReference type="NCBI Taxonomy" id="321614"/>
    <lineage>
        <taxon>Eukaryota</taxon>
        <taxon>Fungi</taxon>
        <taxon>Dikarya</taxon>
        <taxon>Ascomycota</taxon>
        <taxon>Pezizomycotina</taxon>
        <taxon>Dothideomycetes</taxon>
        <taxon>Pleosporomycetidae</taxon>
        <taxon>Pleosporales</taxon>
        <taxon>Pleosporineae</taxon>
        <taxon>Phaeosphaeriaceae</taxon>
        <taxon>Parastagonospora</taxon>
    </lineage>
</organism>
<evidence type="ECO:0000313" key="6">
    <source>
        <dbReference type="EMBL" id="EAT76199.2"/>
    </source>
</evidence>
<dbReference type="InterPro" id="IPR006073">
    <property type="entry name" value="GTP-bd"/>
</dbReference>
<dbReference type="GO" id="GO:0005525">
    <property type="term" value="F:GTP binding"/>
    <property type="evidence" value="ECO:0007669"/>
    <property type="project" value="UniProtKB-KW"/>
</dbReference>
<protein>
    <recommendedName>
        <fullName evidence="5">G domain-containing protein</fullName>
    </recommendedName>
</protein>
<dbReference type="GeneID" id="5983426"/>
<dbReference type="AlphaFoldDB" id="Q0TVP5"/>
<dbReference type="Proteomes" id="UP000001055">
    <property type="component" value="Unassembled WGS sequence"/>
</dbReference>
<reference evidence="7" key="1">
    <citation type="journal article" date="2007" name="Plant Cell">
        <title>Dothideomycete-plant interactions illuminated by genome sequencing and EST analysis of the wheat pathogen Stagonospora nodorum.</title>
        <authorList>
            <person name="Hane J.K."/>
            <person name="Lowe R.G."/>
            <person name="Solomon P.S."/>
            <person name="Tan K.C."/>
            <person name="Schoch C.L."/>
            <person name="Spatafora J.W."/>
            <person name="Crous P.W."/>
            <person name="Kodira C."/>
            <person name="Birren B.W."/>
            <person name="Galagan J.E."/>
            <person name="Torriani S.F."/>
            <person name="McDonald B.A."/>
            <person name="Oliver R.P."/>
        </authorList>
    </citation>
    <scope>NUCLEOTIDE SEQUENCE [LARGE SCALE GENOMIC DNA]</scope>
    <source>
        <strain evidence="7">SN15 / ATCC MYA-4574 / FGSC 10173</strain>
    </source>
</reference>
<evidence type="ECO:0000259" key="5">
    <source>
        <dbReference type="Pfam" id="PF01926"/>
    </source>
</evidence>
<dbReference type="FunFam" id="1.10.1580.10:FF:000009">
    <property type="entry name" value="Mitochondrial GTPase 1"/>
    <property type="match status" value="1"/>
</dbReference>
<dbReference type="PANTHER" id="PTHR45782">
    <property type="entry name" value="MITOCHONDRIAL RIBOSOME-ASSOCIATED GTPASE 1"/>
    <property type="match status" value="1"/>
</dbReference>
<dbReference type="VEuPathDB" id="FungiDB:JI435_163740"/>
<dbReference type="InterPro" id="IPR023179">
    <property type="entry name" value="GTP-bd_ortho_bundle_sf"/>
</dbReference>
<dbReference type="InterPro" id="IPR027417">
    <property type="entry name" value="P-loop_NTPase"/>
</dbReference>
<evidence type="ECO:0000256" key="2">
    <source>
        <dbReference type="ARBA" id="ARBA00023134"/>
    </source>
</evidence>
<feature type="region of interest" description="Disordered" evidence="3">
    <location>
        <begin position="762"/>
        <end position="783"/>
    </location>
</feature>
<dbReference type="STRING" id="321614.Q0TVP5"/>
<sequence>MTRLTPILLSALLSALTTSVGAKSKGDQVRLYQWTSDKCNDMPKGGNIDVKRNECVNIEGRSFRPKIDTKRQKWLDEVNDGNLHTSTYTSTSTATSWSIGSDDQVTPVTHTSTLYSTSTISKVASASMDISARAAEVRKKENVVSVWMKHPWSGSTVCYECYTKKSNDLGWVKCKARLNEAHMCGPRPDENPGDKPATTTTTATTSTTTTVTQSTLRPGTQIETTTVKAPGAQPSLQARSWHKKVAFRSPWQKDQRYCADAEWEKRGKPNTEIRLQKVHLAKSKDDCASNESIDLPQAPEPILETATGTDILTDTVTATGYTAKATVTKTIYTAIVVSTVTVSEAEGAATPSTTYWPTQFTLTTLTSTSFTITTLVPQETVATKYMGAALADDRADVPVHRDLGRKAEARVCPRQDLEFHDSPIKKDRDLPTSTPILHRNTHHACHQMSFIPRHAFPPLLSLPRSYFLGHHKSGLAKMKTLLSSIDLVIECRDYRVPLTSRNPLFEQALEGKERLLVYTKRDLGGGNRDGAESIVKGWYEKEGLAGTKVMFVRNGKEEAGSKKSVMRVLEELKEHASKQWKLVGHRVMIVGMPNVGKSTLLNALRAQGIGKGKVAQTGAQPGVTRKVSSGVKIVPSEDEGGVGGGVYLLDTPGVFIPYVPDAHAMMKLALCGSVKDTIIPPVMLADYLLYHINLHSPQLYGEYSSPTNDVMELLRGIAEKTGRLGKGGVIDTEATSLWIIQRWRRGEMGKFGLDEVDEASLEAKKVEEAGGEEGGEGEEKGAE</sequence>
<feature type="compositionally biased region" description="Low complexity" evidence="3">
    <location>
        <begin position="197"/>
        <end position="214"/>
    </location>
</feature>
<dbReference type="InParanoid" id="Q0TVP5"/>
<feature type="signal peptide" evidence="4">
    <location>
        <begin position="1"/>
        <end position="22"/>
    </location>
</feature>
<dbReference type="KEGG" id="pno:SNOG_16374"/>
<keyword evidence="2" id="KW-0342">GTP-binding</keyword>
<accession>Q0TVP5</accession>
<dbReference type="EMBL" id="CH445371">
    <property type="protein sequence ID" value="EAT76199.2"/>
    <property type="molecule type" value="Genomic_DNA"/>
</dbReference>
<proteinExistence type="predicted"/>
<feature type="chain" id="PRO_5004177179" description="G domain-containing protein" evidence="4">
    <location>
        <begin position="23"/>
        <end position="783"/>
    </location>
</feature>
<evidence type="ECO:0000256" key="1">
    <source>
        <dbReference type="ARBA" id="ARBA00022741"/>
    </source>
</evidence>
<dbReference type="GO" id="GO:0003924">
    <property type="term" value="F:GTPase activity"/>
    <property type="evidence" value="ECO:0000318"/>
    <property type="project" value="GO_Central"/>
</dbReference>
<dbReference type="RefSeq" id="XP_001806495.1">
    <property type="nucleotide sequence ID" value="XM_001806443.1"/>
</dbReference>
<dbReference type="Gene3D" id="3.40.50.300">
    <property type="entry name" value="P-loop containing nucleotide triphosphate hydrolases"/>
    <property type="match status" value="1"/>
</dbReference>